<dbReference type="OrthoDB" id="10365463at2759"/>
<organism evidence="2 3">
    <name type="scientific">Glarea lozoyensis (strain ATCC 74030 / MF5533)</name>
    <dbReference type="NCBI Taxonomy" id="1104152"/>
    <lineage>
        <taxon>Eukaryota</taxon>
        <taxon>Fungi</taxon>
        <taxon>Dikarya</taxon>
        <taxon>Ascomycota</taxon>
        <taxon>Pezizomycotina</taxon>
        <taxon>Leotiomycetes</taxon>
        <taxon>Helotiales</taxon>
        <taxon>Helotiaceae</taxon>
        <taxon>Glarea</taxon>
    </lineage>
</organism>
<dbReference type="InParanoid" id="H0ED83"/>
<feature type="signal peptide" evidence="1">
    <location>
        <begin position="1"/>
        <end position="17"/>
    </location>
</feature>
<keyword evidence="3" id="KW-1185">Reference proteome</keyword>
<evidence type="ECO:0000256" key="1">
    <source>
        <dbReference type="SAM" id="SignalP"/>
    </source>
</evidence>
<dbReference type="HOGENOM" id="CLU_1349051_0_0_1"/>
<dbReference type="Proteomes" id="UP000005446">
    <property type="component" value="Unassembled WGS sequence"/>
</dbReference>
<comment type="caution">
    <text evidence="2">The sequence shown here is derived from an EMBL/GenBank/DDBJ whole genome shotgun (WGS) entry which is preliminary data.</text>
</comment>
<reference evidence="2 3" key="1">
    <citation type="journal article" date="2012" name="Eukaryot. Cell">
        <title>Genome sequence of the fungus Glarea lozoyensis: the first genome sequence of a species from the Helotiaceae family.</title>
        <authorList>
            <person name="Youssar L."/>
            <person name="Gruening B.A."/>
            <person name="Erxleben A."/>
            <person name="Guenther S."/>
            <person name="Huettel W."/>
        </authorList>
    </citation>
    <scope>NUCLEOTIDE SEQUENCE [LARGE SCALE GENOMIC DNA]</scope>
    <source>
        <strain evidence="3">ATCC 74030 / MF5533</strain>
    </source>
</reference>
<sequence length="203" mass="21159">MIKTTLALALAATCALAAPSSCNQDNCLRALLAPARPAAADCSSYLVKTTTPAAANSYCNSHCVGGAYNGQYAQLINNYSGKTVVFVDTLASATSFNIDSANHISAVGTGDLLYGSTVNYYTAASLQFSTVAKIFQYGNSGYATFDLGSDNKITVTSAANLNVVQTCGNVYDAGAGVTVYDKLVTDRGEDTTPCFLFDFYAVC</sequence>
<evidence type="ECO:0000313" key="2">
    <source>
        <dbReference type="EMBL" id="EHL03446.1"/>
    </source>
</evidence>
<dbReference type="AlphaFoldDB" id="H0ED83"/>
<feature type="chain" id="PRO_5003531943" description="Secreted protein" evidence="1">
    <location>
        <begin position="18"/>
        <end position="203"/>
    </location>
</feature>
<proteinExistence type="predicted"/>
<dbReference type="EMBL" id="AGUE01000007">
    <property type="protein sequence ID" value="EHL03446.1"/>
    <property type="molecule type" value="Genomic_DNA"/>
</dbReference>
<evidence type="ECO:0008006" key="4">
    <source>
        <dbReference type="Google" id="ProtNLM"/>
    </source>
</evidence>
<evidence type="ECO:0000313" key="3">
    <source>
        <dbReference type="Proteomes" id="UP000005446"/>
    </source>
</evidence>
<gene>
    <name evidence="2" type="ORF">M7I_0385</name>
</gene>
<protein>
    <recommendedName>
        <fullName evidence="4">Secreted protein</fullName>
    </recommendedName>
</protein>
<keyword evidence="1" id="KW-0732">Signal</keyword>
<name>H0ED83_GLAL7</name>
<accession>H0ED83</accession>